<dbReference type="RefSeq" id="WP_154148838.1">
    <property type="nucleotide sequence ID" value="NZ_SZWE01000001.1"/>
</dbReference>
<name>A0A844CIB7_9RHOB</name>
<reference evidence="1 2" key="1">
    <citation type="submission" date="2019-05" db="EMBL/GenBank/DDBJ databases">
        <title>Roseovarius bejariae sp. nov., a moderately halophylic bacterium isolated from a saline soil in Rambla Salada (Murcia).</title>
        <authorList>
            <person name="Castro D.J."/>
            <person name="Gomez-Altuve A."/>
            <person name="Reina J.C."/>
            <person name="Rodriguez M."/>
            <person name="Sampedro I."/>
            <person name="Llamas I."/>
            <person name="Martinez-Checa F."/>
        </authorList>
    </citation>
    <scope>NUCLEOTIDE SEQUENCE [LARGE SCALE GENOMIC DNA]</scope>
    <source>
        <strain evidence="1 2">A21</strain>
    </source>
</reference>
<gene>
    <name evidence="1" type="ORF">FDP25_03125</name>
</gene>
<proteinExistence type="predicted"/>
<keyword evidence="2" id="KW-1185">Reference proteome</keyword>
<dbReference type="AlphaFoldDB" id="A0A844CIB7"/>
<dbReference type="Proteomes" id="UP000564704">
    <property type="component" value="Unassembled WGS sequence"/>
</dbReference>
<accession>A0A844CIB7</accession>
<sequence>MPKVTPTPIRYRPDGSIDTAWHMQVGRHMRSLKAHELMGRGRPRKTPSKPAYIHWLTLLLRPLSLH</sequence>
<evidence type="ECO:0000313" key="1">
    <source>
        <dbReference type="EMBL" id="MRU14417.1"/>
    </source>
</evidence>
<evidence type="ECO:0000313" key="2">
    <source>
        <dbReference type="Proteomes" id="UP000564704"/>
    </source>
</evidence>
<dbReference type="OrthoDB" id="7872703at2"/>
<dbReference type="EMBL" id="SZWE01000001">
    <property type="protein sequence ID" value="MRU14417.1"/>
    <property type="molecule type" value="Genomic_DNA"/>
</dbReference>
<comment type="caution">
    <text evidence="1">The sequence shown here is derived from an EMBL/GenBank/DDBJ whole genome shotgun (WGS) entry which is preliminary data.</text>
</comment>
<organism evidence="1 2">
    <name type="scientific">Roseovarius bejariae</name>
    <dbReference type="NCBI Taxonomy" id="2576383"/>
    <lineage>
        <taxon>Bacteria</taxon>
        <taxon>Pseudomonadati</taxon>
        <taxon>Pseudomonadota</taxon>
        <taxon>Alphaproteobacteria</taxon>
        <taxon>Rhodobacterales</taxon>
        <taxon>Roseobacteraceae</taxon>
        <taxon>Roseovarius</taxon>
    </lineage>
</organism>
<protein>
    <submittedName>
        <fullName evidence="1">Uncharacterized protein</fullName>
    </submittedName>
</protein>